<evidence type="ECO:0000256" key="1">
    <source>
        <dbReference type="SAM" id="MobiDB-lite"/>
    </source>
</evidence>
<dbReference type="PANTHER" id="PTHR36513">
    <property type="entry name" value="ABC TRANSMEMBRANE TYPE-1 DOMAIN-CONTAINING PROTEIN"/>
    <property type="match status" value="1"/>
</dbReference>
<name>A0A2T5KA96_9RHOB</name>
<keyword evidence="2" id="KW-0378">Hydrolase</keyword>
<dbReference type="InterPro" id="IPR029058">
    <property type="entry name" value="AB_hydrolase_fold"/>
</dbReference>
<evidence type="ECO:0000313" key="2">
    <source>
        <dbReference type="EMBL" id="PTR19333.1"/>
    </source>
</evidence>
<feature type="region of interest" description="Disordered" evidence="1">
    <location>
        <begin position="343"/>
        <end position="368"/>
    </location>
</feature>
<comment type="caution">
    <text evidence="2">The sequence shown here is derived from an EMBL/GenBank/DDBJ whole genome shotgun (WGS) entry which is preliminary data.</text>
</comment>
<proteinExistence type="predicted"/>
<organism evidence="2 3">
    <name type="scientific">Cereibacter azotoformans</name>
    <dbReference type="NCBI Taxonomy" id="43057"/>
    <lineage>
        <taxon>Bacteria</taxon>
        <taxon>Pseudomonadati</taxon>
        <taxon>Pseudomonadota</taxon>
        <taxon>Alphaproteobacteria</taxon>
        <taxon>Rhodobacterales</taxon>
        <taxon>Paracoccaceae</taxon>
        <taxon>Cereibacter</taxon>
    </lineage>
</organism>
<gene>
    <name evidence="2" type="ORF">C8J28_105174</name>
</gene>
<dbReference type="OrthoDB" id="9797755at2"/>
<dbReference type="Pfam" id="PF05990">
    <property type="entry name" value="DUF900"/>
    <property type="match status" value="1"/>
</dbReference>
<dbReference type="GO" id="GO:0016787">
    <property type="term" value="F:hydrolase activity"/>
    <property type="evidence" value="ECO:0007669"/>
    <property type="project" value="UniProtKB-KW"/>
</dbReference>
<dbReference type="PANTHER" id="PTHR36513:SF1">
    <property type="entry name" value="TRANSMEMBRANE PROTEIN"/>
    <property type="match status" value="1"/>
</dbReference>
<dbReference type="AlphaFoldDB" id="A0A2T5KA96"/>
<evidence type="ECO:0000313" key="3">
    <source>
        <dbReference type="Proteomes" id="UP000244060"/>
    </source>
</evidence>
<dbReference type="Gene3D" id="3.40.50.1820">
    <property type="entry name" value="alpha/beta hydrolase"/>
    <property type="match status" value="1"/>
</dbReference>
<dbReference type="Proteomes" id="UP000244060">
    <property type="component" value="Unassembled WGS sequence"/>
</dbReference>
<protein>
    <submittedName>
        <fullName evidence="2">Alpha/beta hydrolase family protein DUF900</fullName>
    </submittedName>
</protein>
<reference evidence="2 3" key="1">
    <citation type="submission" date="2018-04" db="EMBL/GenBank/DDBJ databases">
        <title>Genomic Encyclopedia of Type Strains, Phase III (KMG-III): the genomes of soil and plant-associated and newly described type strains.</title>
        <authorList>
            <person name="Whitman W."/>
        </authorList>
    </citation>
    <scope>NUCLEOTIDE SEQUENCE [LARGE SCALE GENOMIC DNA]</scope>
    <source>
        <strain evidence="2 3">KA25</strain>
    </source>
</reference>
<dbReference type="EMBL" id="QAOT01000005">
    <property type="protein sequence ID" value="PTR19333.1"/>
    <property type="molecule type" value="Genomic_DNA"/>
</dbReference>
<dbReference type="RefSeq" id="WP_108220688.1">
    <property type="nucleotide sequence ID" value="NZ_CP090022.1"/>
</dbReference>
<dbReference type="InterPro" id="IPR010297">
    <property type="entry name" value="DUF900_hydrolase"/>
</dbReference>
<accession>A0A2T5KA96</accession>
<sequence>MPIIHFVSNRNVLHESSATGRLLGERFNAGGPQIFRVGTADVSLAGGNPKDDDNWRVGATKLYAETLDSRAGKEKLGSARLFEELRVALKDEDRDIVIYIHGFANTFEDSVRRAASLEHLYSSAGQQVTVVLFSWPSNGRVQPAWDYFSDREDAEASGLAMGRALMRLVEFLTRLRQEDQRVVLAARRDGQVPAKDALRQCTRRLHVVAHSMGAWALRHALRKFSELNGGRITRVVDCVFLMAADEDNDALHVPLKLQPLDGLANRIFVYHAANDVALTISDRTKGMPDRLGSDGPQNLDRLSERVFAIDCRQVAETEPLHGRHQYFRLRDEVIRDVHATLADRPQDGRPGREVLRPGRSWRLAPDRR</sequence>
<dbReference type="SUPFAM" id="SSF53474">
    <property type="entry name" value="alpha/beta-Hydrolases"/>
    <property type="match status" value="1"/>
</dbReference>
<keyword evidence="3" id="KW-1185">Reference proteome</keyword>
<feature type="compositionally biased region" description="Basic and acidic residues" evidence="1">
    <location>
        <begin position="344"/>
        <end position="356"/>
    </location>
</feature>